<dbReference type="Pfam" id="PF07980">
    <property type="entry name" value="SusD_RagB"/>
    <property type="match status" value="1"/>
</dbReference>
<keyword evidence="8" id="KW-1185">Reference proteome</keyword>
<dbReference type="EMBL" id="CP002349">
    <property type="protein sequence ID" value="ADR20732.1"/>
    <property type="molecule type" value="Genomic_DNA"/>
</dbReference>
<dbReference type="HOGENOM" id="CLU_015553_1_2_10"/>
<dbReference type="Gene3D" id="1.25.40.390">
    <property type="match status" value="1"/>
</dbReference>
<reference evidence="7 8" key="1">
    <citation type="journal article" date="2011" name="Stand. Genomic Sci.">
        <title>Complete genome sequence of Marivirga tractuosa type strain (H-43).</title>
        <authorList>
            <person name="Pagani I."/>
            <person name="Chertkov O."/>
            <person name="Lapidus A."/>
            <person name="Lucas S."/>
            <person name="Del Rio T.G."/>
            <person name="Tice H."/>
            <person name="Copeland A."/>
            <person name="Cheng J.F."/>
            <person name="Nolan M."/>
            <person name="Saunders E."/>
            <person name="Pitluck S."/>
            <person name="Held B."/>
            <person name="Goodwin L."/>
            <person name="Liolios K."/>
            <person name="Ovchinikova G."/>
            <person name="Ivanova N."/>
            <person name="Mavromatis K."/>
            <person name="Pati A."/>
            <person name="Chen A."/>
            <person name="Palaniappan K."/>
            <person name="Land M."/>
            <person name="Hauser L."/>
            <person name="Jeffries C.D."/>
            <person name="Detter J.C."/>
            <person name="Han C."/>
            <person name="Tapia R."/>
            <person name="Ngatchou-Djao O.D."/>
            <person name="Rohde M."/>
            <person name="Goker M."/>
            <person name="Spring S."/>
            <person name="Sikorski J."/>
            <person name="Woyke T."/>
            <person name="Bristow J."/>
            <person name="Eisen J.A."/>
            <person name="Markowitz V."/>
            <person name="Hugenholtz P."/>
            <person name="Klenk H.P."/>
            <person name="Kyrpides N.C."/>
        </authorList>
    </citation>
    <scope>NUCLEOTIDE SEQUENCE [LARGE SCALE GENOMIC DNA]</scope>
    <source>
        <strain evidence="8">ATCC 23168 / DSM 4126 / NBRC 15989 / NCIMB 1408 / VKM B-1430 / H-43</strain>
    </source>
</reference>
<keyword evidence="3" id="KW-0732">Signal</keyword>
<dbReference type="OrthoDB" id="9792139at2"/>
<evidence type="ECO:0000313" key="7">
    <source>
        <dbReference type="EMBL" id="ADR20732.1"/>
    </source>
</evidence>
<dbReference type="AlphaFoldDB" id="E4TRY1"/>
<dbReference type="GO" id="GO:0009279">
    <property type="term" value="C:cell outer membrane"/>
    <property type="evidence" value="ECO:0007669"/>
    <property type="project" value="UniProtKB-SubCell"/>
</dbReference>
<evidence type="ECO:0000256" key="5">
    <source>
        <dbReference type="ARBA" id="ARBA00023237"/>
    </source>
</evidence>
<evidence type="ECO:0000313" key="8">
    <source>
        <dbReference type="Proteomes" id="UP000008720"/>
    </source>
</evidence>
<keyword evidence="4" id="KW-0472">Membrane</keyword>
<name>E4TRY1_MARTH</name>
<dbReference type="STRING" id="643867.Ftrac_0730"/>
<dbReference type="KEGG" id="mtt:Ftrac_0730"/>
<comment type="similarity">
    <text evidence="2">Belongs to the SusD family.</text>
</comment>
<dbReference type="InterPro" id="IPR011990">
    <property type="entry name" value="TPR-like_helical_dom_sf"/>
</dbReference>
<keyword evidence="5" id="KW-0998">Cell outer membrane</keyword>
<comment type="subcellular location">
    <subcellularLocation>
        <location evidence="1">Cell outer membrane</location>
    </subcellularLocation>
</comment>
<dbReference type="Gene3D" id="1.25.40.10">
    <property type="entry name" value="Tetratricopeptide repeat domain"/>
    <property type="match status" value="1"/>
</dbReference>
<evidence type="ECO:0000256" key="3">
    <source>
        <dbReference type="ARBA" id="ARBA00022729"/>
    </source>
</evidence>
<organism evidence="7 8">
    <name type="scientific">Marivirga tractuosa (strain ATCC 23168 / DSM 4126 / NBRC 15989 / NCIMB 1408 / VKM B-1430 / H-43)</name>
    <name type="common">Microscilla tractuosa</name>
    <name type="synonym">Flexibacter tractuosus</name>
    <dbReference type="NCBI Taxonomy" id="643867"/>
    <lineage>
        <taxon>Bacteria</taxon>
        <taxon>Pseudomonadati</taxon>
        <taxon>Bacteroidota</taxon>
        <taxon>Cytophagia</taxon>
        <taxon>Cytophagales</taxon>
        <taxon>Marivirgaceae</taxon>
        <taxon>Marivirga</taxon>
    </lineage>
</organism>
<sequence>MKKFIYIILAGFTLSCTDLDLRPEFGETGNIAFQDVKNLERYMAKIYAAYSLTGQQGPAGDADLALVNDEGFTSYIRAYWKAQELTTDEAVIAWQDAGIQDLNTHTWSSDNQFVKVLYYRLFLIISYSNDFLEQSTSDLLSDYGYDDQEMALAQNYRNEVRFLRAMAYWHALDLFRNIPLVTIITTDFPVQDSPEEVFDFIAEELEAIESELPDPQQNQYGRVDKAAVWMLQAKLYLNAEVYTGNDYYSEAVAALEKVLNGPYSIEDDYQLNFRADNHTSNELIFTLPSDGIQTQSYGSTTFLTNGSIGGNMTSSDYGTSGAWAGLRTTRNLVELFPDETGDIDSRAIFFTDGQTLDIADLTVFTEGYAVPKYTNLTTEGEQGSNTEFSDADYPLFRLADAYLMYAEAVLRGGGGSEATALGYINELRERAYGDASGNITASNLTLDFILNERARELYWEGHRRADLIRFGLYTGGEYTWPWKGNNIDGASISDHLEIFPIPATDLAANPELDQNDGY</sequence>
<gene>
    <name evidence="7" type="ordered locus">Ftrac_0730</name>
</gene>
<dbReference type="SUPFAM" id="SSF48452">
    <property type="entry name" value="TPR-like"/>
    <property type="match status" value="1"/>
</dbReference>
<dbReference type="PROSITE" id="PS51257">
    <property type="entry name" value="PROKAR_LIPOPROTEIN"/>
    <property type="match status" value="1"/>
</dbReference>
<evidence type="ECO:0000256" key="2">
    <source>
        <dbReference type="ARBA" id="ARBA00006275"/>
    </source>
</evidence>
<dbReference type="eggNOG" id="COG0614">
    <property type="taxonomic scope" value="Bacteria"/>
</dbReference>
<dbReference type="InterPro" id="IPR012944">
    <property type="entry name" value="SusD_RagB_dom"/>
</dbReference>
<dbReference type="RefSeq" id="WP_013452883.1">
    <property type="nucleotide sequence ID" value="NC_014759.1"/>
</dbReference>
<accession>E4TRY1</accession>
<evidence type="ECO:0000259" key="6">
    <source>
        <dbReference type="Pfam" id="PF07980"/>
    </source>
</evidence>
<evidence type="ECO:0000256" key="4">
    <source>
        <dbReference type="ARBA" id="ARBA00023136"/>
    </source>
</evidence>
<protein>
    <submittedName>
        <fullName evidence="7">RagB/SusD domain protein</fullName>
    </submittedName>
</protein>
<dbReference type="Proteomes" id="UP000008720">
    <property type="component" value="Chromosome"/>
</dbReference>
<feature type="domain" description="RagB/SusD" evidence="6">
    <location>
        <begin position="363"/>
        <end position="518"/>
    </location>
</feature>
<proteinExistence type="inferred from homology"/>
<dbReference type="CDD" id="cd08977">
    <property type="entry name" value="SusD"/>
    <property type="match status" value="1"/>
</dbReference>
<dbReference type="Gene3D" id="1.10.3780.10">
    <property type="entry name" value="SusD-like"/>
    <property type="match status" value="1"/>
</dbReference>
<evidence type="ECO:0000256" key="1">
    <source>
        <dbReference type="ARBA" id="ARBA00004442"/>
    </source>
</evidence>